<dbReference type="EMBL" id="BAAACZ010000009">
    <property type="protein sequence ID" value="GAA0458311.1"/>
    <property type="molecule type" value="Genomic_DNA"/>
</dbReference>
<comment type="caution">
    <text evidence="1">The sequence shown here is derived from an EMBL/GenBank/DDBJ whole genome shotgun (WGS) entry which is preliminary data.</text>
</comment>
<evidence type="ECO:0000313" key="2">
    <source>
        <dbReference type="Proteomes" id="UP001500740"/>
    </source>
</evidence>
<protein>
    <recommendedName>
        <fullName evidence="3">Transglutaminase-like domain-containing protein</fullName>
    </recommendedName>
</protein>
<dbReference type="Proteomes" id="UP001500740">
    <property type="component" value="Unassembled WGS sequence"/>
</dbReference>
<organism evidence="1 2">
    <name type="scientific">Alkalibacillus silvisoli</name>
    <dbReference type="NCBI Taxonomy" id="392823"/>
    <lineage>
        <taxon>Bacteria</taxon>
        <taxon>Bacillati</taxon>
        <taxon>Bacillota</taxon>
        <taxon>Bacilli</taxon>
        <taxon>Bacillales</taxon>
        <taxon>Bacillaceae</taxon>
        <taxon>Alkalibacillus</taxon>
    </lineage>
</organism>
<accession>A0ABN0ZTA7</accession>
<keyword evidence="2" id="KW-1185">Reference proteome</keyword>
<reference evidence="1 2" key="1">
    <citation type="journal article" date="2019" name="Int. J. Syst. Evol. Microbiol.">
        <title>The Global Catalogue of Microorganisms (GCM) 10K type strain sequencing project: providing services to taxonomists for standard genome sequencing and annotation.</title>
        <authorList>
            <consortium name="The Broad Institute Genomics Platform"/>
            <consortium name="The Broad Institute Genome Sequencing Center for Infectious Disease"/>
            <person name="Wu L."/>
            <person name="Ma J."/>
        </authorList>
    </citation>
    <scope>NUCLEOTIDE SEQUENCE [LARGE SCALE GENOMIC DNA]</scope>
    <source>
        <strain evidence="1 2">JCM 14193</strain>
    </source>
</reference>
<proteinExistence type="predicted"/>
<evidence type="ECO:0000313" key="1">
    <source>
        <dbReference type="EMBL" id="GAA0458311.1"/>
    </source>
</evidence>
<gene>
    <name evidence="1" type="ORF">GCM10008935_11770</name>
</gene>
<sequence length="88" mass="10122">MKLCSLPNFKIDSMGKVSREVLDLGLQDFHQVVKFVHELPYGRTTDRSDYHLVLREGKGTCSTKHALLSALCIEQKYTVLNYMQVFTK</sequence>
<evidence type="ECO:0008006" key="3">
    <source>
        <dbReference type="Google" id="ProtNLM"/>
    </source>
</evidence>
<name>A0ABN0ZTA7_9BACI</name>